<dbReference type="EMBL" id="JAACXV010000026">
    <property type="protein sequence ID" value="KAF7286398.1"/>
    <property type="molecule type" value="Genomic_DNA"/>
</dbReference>
<organism evidence="2 3">
    <name type="scientific">Rhynchophorus ferrugineus</name>
    <name type="common">Red palm weevil</name>
    <name type="synonym">Curculio ferrugineus</name>
    <dbReference type="NCBI Taxonomy" id="354439"/>
    <lineage>
        <taxon>Eukaryota</taxon>
        <taxon>Metazoa</taxon>
        <taxon>Ecdysozoa</taxon>
        <taxon>Arthropoda</taxon>
        <taxon>Hexapoda</taxon>
        <taxon>Insecta</taxon>
        <taxon>Pterygota</taxon>
        <taxon>Neoptera</taxon>
        <taxon>Endopterygota</taxon>
        <taxon>Coleoptera</taxon>
        <taxon>Polyphaga</taxon>
        <taxon>Cucujiformia</taxon>
        <taxon>Curculionidae</taxon>
        <taxon>Dryophthorinae</taxon>
        <taxon>Rhynchophorus</taxon>
    </lineage>
</organism>
<reference evidence="2" key="1">
    <citation type="submission" date="2020-08" db="EMBL/GenBank/DDBJ databases">
        <title>Genome sequencing and assembly of the red palm weevil Rhynchophorus ferrugineus.</title>
        <authorList>
            <person name="Dias G.B."/>
            <person name="Bergman C.M."/>
            <person name="Manee M."/>
        </authorList>
    </citation>
    <scope>NUCLEOTIDE SEQUENCE</scope>
    <source>
        <strain evidence="2">AA-2017</strain>
        <tissue evidence="2">Whole larva</tissue>
    </source>
</reference>
<proteinExistence type="predicted"/>
<dbReference type="AlphaFoldDB" id="A0A834IWN4"/>
<accession>A0A834IWN4</accession>
<feature type="chain" id="PRO_5032684361" description="Secreted protein" evidence="1">
    <location>
        <begin position="20"/>
        <end position="75"/>
    </location>
</feature>
<keyword evidence="1" id="KW-0732">Signal</keyword>
<feature type="signal peptide" evidence="1">
    <location>
        <begin position="1"/>
        <end position="19"/>
    </location>
</feature>
<evidence type="ECO:0008006" key="4">
    <source>
        <dbReference type="Google" id="ProtNLM"/>
    </source>
</evidence>
<gene>
    <name evidence="2" type="ORF">GWI33_005319</name>
</gene>
<sequence length="75" mass="8364">MLLSLQLPPLFLLPPLAQSCHRLTTTGAPQERSSAPEDRLDLAHRASIRHREVALCRVGNYDEPTTLSFSPMPEI</sequence>
<evidence type="ECO:0000313" key="2">
    <source>
        <dbReference type="EMBL" id="KAF7286398.1"/>
    </source>
</evidence>
<protein>
    <recommendedName>
        <fullName evidence="4">Secreted protein</fullName>
    </recommendedName>
</protein>
<dbReference type="Proteomes" id="UP000625711">
    <property type="component" value="Unassembled WGS sequence"/>
</dbReference>
<evidence type="ECO:0000256" key="1">
    <source>
        <dbReference type="SAM" id="SignalP"/>
    </source>
</evidence>
<evidence type="ECO:0000313" key="3">
    <source>
        <dbReference type="Proteomes" id="UP000625711"/>
    </source>
</evidence>
<name>A0A834IWN4_RHYFE</name>
<comment type="caution">
    <text evidence="2">The sequence shown here is derived from an EMBL/GenBank/DDBJ whole genome shotgun (WGS) entry which is preliminary data.</text>
</comment>
<keyword evidence="3" id="KW-1185">Reference proteome</keyword>